<gene>
    <name evidence="1" type="ORF">B9059_007875</name>
</gene>
<proteinExistence type="predicted"/>
<accession>A0AAX1WLZ6</accession>
<reference evidence="1 2" key="1">
    <citation type="submission" date="2018-10" db="EMBL/GenBank/DDBJ databases">
        <authorList>
            <person name="Vanduin D."/>
            <person name="Fouts D."/>
            <person name="Wright M."/>
            <person name="Sutton G."/>
            <person name="Nguyen K."/>
            <person name="Kreiswirth B."/>
            <person name="Chen L."/>
            <person name="Rojas L."/>
            <person name="Hujer A."/>
            <person name="Hujer K."/>
            <person name="Bonomo R."/>
            <person name="Adams M."/>
        </authorList>
    </citation>
    <scope>NUCLEOTIDE SEQUENCE [LARGE SCALE GENOMIC DNA]</scope>
    <source>
        <strain evidence="1 2">CRK0054</strain>
    </source>
</reference>
<organism evidence="1 2">
    <name type="scientific">Enterobacter roggenkampii</name>
    <dbReference type="NCBI Taxonomy" id="1812935"/>
    <lineage>
        <taxon>Bacteria</taxon>
        <taxon>Pseudomonadati</taxon>
        <taxon>Pseudomonadota</taxon>
        <taxon>Gammaproteobacteria</taxon>
        <taxon>Enterobacterales</taxon>
        <taxon>Enterobacteriaceae</taxon>
        <taxon>Enterobacter</taxon>
        <taxon>Enterobacter cloacae complex</taxon>
    </lineage>
</organism>
<dbReference type="RefSeq" id="WP_033488184.1">
    <property type="nucleotide sequence ID" value="NZ_CP033799.1"/>
</dbReference>
<dbReference type="EMBL" id="NEYZ02000037">
    <property type="protein sequence ID" value="RNT43933.1"/>
    <property type="molecule type" value="Genomic_DNA"/>
</dbReference>
<sequence>MDEKEVTFPLSYEQMTSAAEEEITRLLKNQDTATLLNRWEQASGVQTFWNNLAINFYEAKDAAQRNRISEDGRRLQRLLGLRPAGNNSL</sequence>
<dbReference type="AlphaFoldDB" id="A0AAX1WLZ6"/>
<evidence type="ECO:0000313" key="2">
    <source>
        <dbReference type="Proteomes" id="UP000286098"/>
    </source>
</evidence>
<comment type="caution">
    <text evidence="1">The sequence shown here is derived from an EMBL/GenBank/DDBJ whole genome shotgun (WGS) entry which is preliminary data.</text>
</comment>
<evidence type="ECO:0000313" key="1">
    <source>
        <dbReference type="EMBL" id="RNT43933.1"/>
    </source>
</evidence>
<name>A0AAX1WLZ6_9ENTR</name>
<protein>
    <submittedName>
        <fullName evidence="1">Uncharacterized protein</fullName>
    </submittedName>
</protein>
<dbReference type="Proteomes" id="UP000286098">
    <property type="component" value="Unassembled WGS sequence"/>
</dbReference>